<evidence type="ECO:0000313" key="2">
    <source>
        <dbReference type="Proteomes" id="UP000606786"/>
    </source>
</evidence>
<protein>
    <submittedName>
        <fullName evidence="1">(Mediterranean fruit fly) hypothetical protein</fullName>
    </submittedName>
</protein>
<evidence type="ECO:0000313" key="1">
    <source>
        <dbReference type="EMBL" id="CAD7000843.1"/>
    </source>
</evidence>
<sequence length="103" mass="11543">MCESSVSRYIHRVTDAINRSMFSVKFRMTQIERQAAKEMFASSSSPFVGGTIGAIDCTHLSIMSLKNHEKAYVNHHAYHSINVQMVGVNLFPITIVVTIIINN</sequence>
<reference evidence="1" key="1">
    <citation type="submission" date="2020-11" db="EMBL/GenBank/DDBJ databases">
        <authorList>
            <person name="Whitehead M."/>
        </authorList>
    </citation>
    <scope>NUCLEOTIDE SEQUENCE</scope>
    <source>
        <strain evidence="1">EGII</strain>
    </source>
</reference>
<accession>A0A811UUX2</accession>
<gene>
    <name evidence="1" type="ORF">CCAP1982_LOCUS9317</name>
</gene>
<proteinExistence type="predicted"/>
<dbReference type="Proteomes" id="UP000606786">
    <property type="component" value="Unassembled WGS sequence"/>
</dbReference>
<dbReference type="OrthoDB" id="8046643at2759"/>
<organism evidence="1 2">
    <name type="scientific">Ceratitis capitata</name>
    <name type="common">Mediterranean fruit fly</name>
    <name type="synonym">Tephritis capitata</name>
    <dbReference type="NCBI Taxonomy" id="7213"/>
    <lineage>
        <taxon>Eukaryota</taxon>
        <taxon>Metazoa</taxon>
        <taxon>Ecdysozoa</taxon>
        <taxon>Arthropoda</taxon>
        <taxon>Hexapoda</taxon>
        <taxon>Insecta</taxon>
        <taxon>Pterygota</taxon>
        <taxon>Neoptera</taxon>
        <taxon>Endopterygota</taxon>
        <taxon>Diptera</taxon>
        <taxon>Brachycera</taxon>
        <taxon>Muscomorpha</taxon>
        <taxon>Tephritoidea</taxon>
        <taxon>Tephritidae</taxon>
        <taxon>Ceratitis</taxon>
        <taxon>Ceratitis</taxon>
    </lineage>
</organism>
<dbReference type="AlphaFoldDB" id="A0A811UUX2"/>
<name>A0A811UUX2_CERCA</name>
<dbReference type="EMBL" id="CAJHJT010000023">
    <property type="protein sequence ID" value="CAD7000843.1"/>
    <property type="molecule type" value="Genomic_DNA"/>
</dbReference>
<comment type="caution">
    <text evidence="1">The sequence shown here is derived from an EMBL/GenBank/DDBJ whole genome shotgun (WGS) entry which is preliminary data.</text>
</comment>
<keyword evidence="2" id="KW-1185">Reference proteome</keyword>